<organism evidence="1 2">
    <name type="scientific">Sphingomonas hankyongi</name>
    <dbReference type="NCBI Taxonomy" id="2908209"/>
    <lineage>
        <taxon>Bacteria</taxon>
        <taxon>Pseudomonadati</taxon>
        <taxon>Pseudomonadota</taxon>
        <taxon>Alphaproteobacteria</taxon>
        <taxon>Sphingomonadales</taxon>
        <taxon>Sphingomonadaceae</taxon>
        <taxon>Sphingomonas</taxon>
    </lineage>
</organism>
<sequence>MILFKRVGGAFKGIESREWALLSLETLGVVAGILIAFELNEWASRRNEAARHRQMMERLFEESEQDVASLREIRDVMIGFGKIEVEFATRLGRGECPPAEMWGAVYTTQMLPSFDVPRSVYQEMMGSGGLASIPDRRVREAIASFNSQLAWVEGQNDYFRSLAKEPVAPGDTRLRVRFDPAAAQSEAIDYDRGALCADREFGNRMADATRNHAVVVNYHDGITAWAIDMCGVLGASIGRNCEPSSAGPLVGEDLTILRKAVAKMR</sequence>
<dbReference type="RefSeq" id="WP_249830749.1">
    <property type="nucleotide sequence ID" value="NZ_JAMGBE010000001.1"/>
</dbReference>
<keyword evidence="2" id="KW-1185">Reference proteome</keyword>
<protein>
    <submittedName>
        <fullName evidence="1">Uncharacterized protein</fullName>
    </submittedName>
</protein>
<accession>A0ABT0S0B1</accession>
<gene>
    <name evidence="1" type="ORF">LZ538_04315</name>
</gene>
<dbReference type="EMBL" id="JAMGBE010000001">
    <property type="protein sequence ID" value="MCL6729280.1"/>
    <property type="molecule type" value="Genomic_DNA"/>
</dbReference>
<evidence type="ECO:0000313" key="1">
    <source>
        <dbReference type="EMBL" id="MCL6729280.1"/>
    </source>
</evidence>
<comment type="caution">
    <text evidence="1">The sequence shown here is derived from an EMBL/GenBank/DDBJ whole genome shotgun (WGS) entry which is preliminary data.</text>
</comment>
<dbReference type="Proteomes" id="UP001165342">
    <property type="component" value="Unassembled WGS sequence"/>
</dbReference>
<proteinExistence type="predicted"/>
<name>A0ABT0S0B1_9SPHN</name>
<reference evidence="1" key="1">
    <citation type="submission" date="2022-05" db="EMBL/GenBank/DDBJ databases">
        <authorList>
            <person name="Jo J.-H."/>
            <person name="Im W.-T."/>
        </authorList>
    </citation>
    <scope>NUCLEOTIDE SEQUENCE</scope>
    <source>
        <strain evidence="1">SE220</strain>
    </source>
</reference>
<evidence type="ECO:0000313" key="2">
    <source>
        <dbReference type="Proteomes" id="UP001165342"/>
    </source>
</evidence>